<evidence type="ECO:0000256" key="7">
    <source>
        <dbReference type="SAM" id="MobiDB-lite"/>
    </source>
</evidence>
<feature type="compositionally biased region" description="Basic and acidic residues" evidence="7">
    <location>
        <begin position="348"/>
        <end position="359"/>
    </location>
</feature>
<feature type="region of interest" description="Actin-binding" evidence="6">
    <location>
        <begin position="1193"/>
        <end position="1215"/>
    </location>
</feature>
<organism evidence="9 10">
    <name type="scientific">Varroa destructor</name>
    <name type="common">Honeybee mite</name>
    <dbReference type="NCBI Taxonomy" id="109461"/>
    <lineage>
        <taxon>Eukaryota</taxon>
        <taxon>Metazoa</taxon>
        <taxon>Ecdysozoa</taxon>
        <taxon>Arthropoda</taxon>
        <taxon>Chelicerata</taxon>
        <taxon>Arachnida</taxon>
        <taxon>Acari</taxon>
        <taxon>Parasitiformes</taxon>
        <taxon>Mesostigmata</taxon>
        <taxon>Gamasina</taxon>
        <taxon>Dermanyssoidea</taxon>
        <taxon>Varroidae</taxon>
        <taxon>Varroa</taxon>
    </lineage>
</organism>
<dbReference type="GO" id="GO:0016459">
    <property type="term" value="C:myosin complex"/>
    <property type="evidence" value="ECO:0007669"/>
    <property type="project" value="UniProtKB-KW"/>
</dbReference>
<feature type="compositionally biased region" description="Basic and acidic residues" evidence="7">
    <location>
        <begin position="318"/>
        <end position="329"/>
    </location>
</feature>
<dbReference type="PRINTS" id="PR00193">
    <property type="entry name" value="MYOSINHEAVY"/>
</dbReference>
<dbReference type="GeneID" id="111248076"/>
<feature type="region of interest" description="Disordered" evidence="7">
    <location>
        <begin position="279"/>
        <end position="369"/>
    </location>
</feature>
<dbReference type="GO" id="GO:0005524">
    <property type="term" value="F:ATP binding"/>
    <property type="evidence" value="ECO:0007669"/>
    <property type="project" value="UniProtKB-UniRule"/>
</dbReference>
<evidence type="ECO:0000256" key="6">
    <source>
        <dbReference type="PROSITE-ProRule" id="PRU00782"/>
    </source>
</evidence>
<dbReference type="PANTHER" id="PTHR13140">
    <property type="entry name" value="MYOSIN"/>
    <property type="match status" value="1"/>
</dbReference>
<dbReference type="PROSITE" id="PS50096">
    <property type="entry name" value="IQ"/>
    <property type="match status" value="1"/>
</dbReference>
<sequence>MISSPHRYIGPTMTRLLPDQLYTDELLDGYKTDVPIVAKKKPRHGLMAGMSIRAVSDVEVQSSLNQRHQRKAKKRVVRLADVKAMHDYHSNGAHFNNLSQLRDPLERSVTLDLIDAPNRRELGKPQLNVKSHNNIQPHPMWTTEHTSMIDLVDLGRESGSPLRHNCFSEGEGAEIRNFGFILGPGFVQRKKLTTTKSKALPLLAQIVKPLMHPLSKSSTDLRAPSSIGSVSKWAEILHNNQIIFCGAATNFGCKTLLNDERRDASPARKSNVIRAATDINLETIPSRPPAKPPRFRSSQSLAASNRTNNLNSCTSDRQASDIGRHKESFIKFGYPSGQNGQAQGRRTPPRENQRNKDEQSPVSKHPVKLSPLALASSMEGVEIRTLAYFGRTVAPPTLYDHQKRVSGLTHRGMADGRLPTSRARANSELPHVTSGSLRRKKKPRPDASSQNEAAHYQQRLKSISSELVTLRKRVSVALPEDNSPPPPFPLNSNNNNPLHTNKNLYNESNNHRINHIGNHGSAAPSATCTYENIVYRQCVLKPLTSSLKPLAPVAGDPPSPPRTHKEVHDLIHTNGPLTEDSVLRTLHERFHDGIYFTSIGPVLLAVNPYHEPKNDLTLTSVGGTNCPELLKVVKRAVRQQRETGCSQTIFLSGESGSGKTFASMVLLRQLFNVAGGGPETDSFKHLAAAFTVLRSLGTAKTTSNSQSSRIGYFIEVQATDGVLYRTKIRGFMLDQSRVVRQSLNEKNYHIFYQLLAGLSPEDKEKLHLKNHSVTTLNYLNRADTQCDTQLDAERFRNWRSSLALLGFQPMDVLRVLAAVLLLGNIQFVDKHDSVDQVDVEDGNIIKSVALLLGTSSPALHSALTRRTTILRGKATLTACDLATAVSNRDALAKALYCRTVEMVLRKANSLKGAGSTSGTLSSDSNESVHQQHLDVSNVQHGSLHQSSTLNSTGSKSHKSMSVLNSAVKQANDGFIGIFDMFGFENNSTENRLEQLCINLCAETMQNFYNLHVFKSSLDACTEEGVNCDFDMEYANNMPCIDLISHLRTGIMSMCNVECSVHGSPDSFVENLTARHKNNPIFFRPSTPHEAMSTTKFVVRHYVGNVTYDAAEFLDCNRDEIVDDLLCLFHKNSCTFPFVSNLFGAEMKILYSHNNMASGAKFRICSPSPSAWTNFDENRAEPISTITQDFLTRVDKLWRKLISAKPHFIRCIKSNDHGQPRQTERTCVMKQLRVLQVLETVNLMACGYAHRMRFREFNNRYYLLAPFKLLKRKEETIFLDSQEILEHFTAALQNVKLSNAVVSWTRGKKHIFLSEHARQLLERFRDQRRYSAALLIQTAYRSYVHDKKERKRHQQHQQQTIMQNRTKPIPKARGSTECSKSMVNGGCTSAFDAVSGHHSWTGSLRRQPNPNTTARFGAVSQASRYLNTSQTTISRSLNQSIAGCHPSNLSVTGRNNVNLDMSMRSCFTQLPSHQPQQLITSARTATLTKTGTVSKLSGGRPRPQPIAGTPPPETGDQRCDPRVVLQTCAMYGLDSDCPPPIPPSRSYTVTGNAKLSYPQERVMRIDYPDNPNDGHRSGAKILKGDTVMVLGSSTHKGHLRVECRGHVFHVPHQLLELRPKIPQVQPVNIRSRHHHQPSGPNSLINATLVSN</sequence>
<feature type="compositionally biased region" description="Pro residues" evidence="7">
    <location>
        <begin position="1501"/>
        <end position="1512"/>
    </location>
</feature>
<dbReference type="CTD" id="34179"/>
<dbReference type="InterPro" id="IPR027417">
    <property type="entry name" value="P-loop_NTPase"/>
</dbReference>
<dbReference type="SUPFAM" id="SSF52540">
    <property type="entry name" value="P-loop containing nucleoside triphosphate hydrolases"/>
    <property type="match status" value="1"/>
</dbReference>
<dbReference type="GO" id="GO:0007015">
    <property type="term" value="P:actin filament organization"/>
    <property type="evidence" value="ECO:0007669"/>
    <property type="project" value="TreeGrafter"/>
</dbReference>
<comment type="similarity">
    <text evidence="6">Belongs to the TRAFAC class myosin-kinesin ATPase superfamily. Myosin family.</text>
</comment>
<keyword evidence="10" id="KW-1185">Reference proteome</keyword>
<feature type="region of interest" description="Disordered" evidence="7">
    <location>
        <begin position="1344"/>
        <end position="1377"/>
    </location>
</feature>
<accession>A0A7M7JQ90</accession>
<feature type="binding site" evidence="6">
    <location>
        <begin position="653"/>
        <end position="660"/>
    </location>
    <ligand>
        <name>ATP</name>
        <dbReference type="ChEBI" id="CHEBI:30616"/>
    </ligand>
</feature>
<proteinExistence type="inferred from homology"/>
<dbReference type="EnsemblMetazoa" id="XM_022799815">
    <property type="protein sequence ID" value="XP_022655550"/>
    <property type="gene ID" value="LOC111248076"/>
</dbReference>
<protein>
    <recommendedName>
        <fullName evidence="8">Myosin motor domain-containing protein</fullName>
    </recommendedName>
</protein>
<dbReference type="RefSeq" id="XP_022655550.1">
    <property type="nucleotide sequence ID" value="XM_022799815.1"/>
</dbReference>
<feature type="region of interest" description="Disordered" evidence="7">
    <location>
        <begin position="1489"/>
        <end position="1518"/>
    </location>
</feature>
<evidence type="ECO:0000256" key="3">
    <source>
        <dbReference type="ARBA" id="ARBA00023123"/>
    </source>
</evidence>
<evidence type="ECO:0000256" key="1">
    <source>
        <dbReference type="ARBA" id="ARBA00022741"/>
    </source>
</evidence>
<feature type="compositionally biased region" description="Polar residues" evidence="7">
    <location>
        <begin position="1637"/>
        <end position="1650"/>
    </location>
</feature>
<dbReference type="Proteomes" id="UP000594260">
    <property type="component" value="Unplaced"/>
</dbReference>
<dbReference type="PANTHER" id="PTHR13140:SF498">
    <property type="entry name" value="DACHS, ISOFORM E"/>
    <property type="match status" value="1"/>
</dbReference>
<feature type="compositionally biased region" description="Polar residues" evidence="7">
    <location>
        <begin position="914"/>
        <end position="931"/>
    </location>
</feature>
<dbReference type="GO" id="GO:0016020">
    <property type="term" value="C:membrane"/>
    <property type="evidence" value="ECO:0007669"/>
    <property type="project" value="TreeGrafter"/>
</dbReference>
<dbReference type="Gene3D" id="1.20.120.720">
    <property type="entry name" value="Myosin VI head, motor domain, U50 subdomain"/>
    <property type="match status" value="1"/>
</dbReference>
<dbReference type="OrthoDB" id="370884at2759"/>
<dbReference type="Gene3D" id="1.20.58.530">
    <property type="match status" value="1"/>
</dbReference>
<evidence type="ECO:0000313" key="10">
    <source>
        <dbReference type="Proteomes" id="UP000594260"/>
    </source>
</evidence>
<feature type="region of interest" description="Disordered" evidence="7">
    <location>
        <begin position="404"/>
        <end position="458"/>
    </location>
</feature>
<dbReference type="GO" id="GO:0051015">
    <property type="term" value="F:actin filament binding"/>
    <property type="evidence" value="ECO:0007669"/>
    <property type="project" value="TreeGrafter"/>
</dbReference>
<evidence type="ECO:0000256" key="2">
    <source>
        <dbReference type="ARBA" id="ARBA00022840"/>
    </source>
</evidence>
<keyword evidence="1 6" id="KW-0547">Nucleotide-binding</keyword>
<dbReference type="SMART" id="SM00242">
    <property type="entry name" value="MYSc"/>
    <property type="match status" value="1"/>
</dbReference>
<feature type="compositionally biased region" description="Polar residues" evidence="7">
    <location>
        <begin position="296"/>
        <end position="317"/>
    </location>
</feature>
<dbReference type="GO" id="GO:0003774">
    <property type="term" value="F:cytoskeletal motor activity"/>
    <property type="evidence" value="ECO:0007669"/>
    <property type="project" value="UniProtKB-UniRule"/>
</dbReference>
<dbReference type="Pfam" id="PF00063">
    <property type="entry name" value="Myosin_head"/>
    <property type="match status" value="2"/>
</dbReference>
<dbReference type="Gene3D" id="1.20.5.4820">
    <property type="match status" value="1"/>
</dbReference>
<evidence type="ECO:0000313" key="9">
    <source>
        <dbReference type="EnsemblMetazoa" id="XP_022655550"/>
    </source>
</evidence>
<keyword evidence="4 6" id="KW-0505">Motor protein</keyword>
<evidence type="ECO:0000256" key="5">
    <source>
        <dbReference type="ARBA" id="ARBA00023203"/>
    </source>
</evidence>
<dbReference type="InterPro" id="IPR001609">
    <property type="entry name" value="Myosin_head_motor_dom-like"/>
</dbReference>
<evidence type="ECO:0000259" key="8">
    <source>
        <dbReference type="PROSITE" id="PS51456"/>
    </source>
</evidence>
<dbReference type="Gene3D" id="1.10.10.820">
    <property type="match status" value="1"/>
</dbReference>
<dbReference type="FunCoup" id="A0A7M7JQ90">
    <property type="interactions" value="37"/>
</dbReference>
<keyword evidence="5 6" id="KW-0009">Actin-binding</keyword>
<dbReference type="InterPro" id="IPR036961">
    <property type="entry name" value="Kinesin_motor_dom_sf"/>
</dbReference>
<feature type="region of interest" description="Disordered" evidence="7">
    <location>
        <begin position="911"/>
        <end position="931"/>
    </location>
</feature>
<feature type="domain" description="Myosin motor" evidence="8">
    <location>
        <begin position="566"/>
        <end position="1325"/>
    </location>
</feature>
<dbReference type="KEGG" id="vde:111248076"/>
<reference evidence="9" key="1">
    <citation type="submission" date="2021-01" db="UniProtKB">
        <authorList>
            <consortium name="EnsemblMetazoa"/>
        </authorList>
    </citation>
    <scope>IDENTIFICATION</scope>
</reference>
<keyword evidence="2 6" id="KW-0067">ATP-binding</keyword>
<dbReference type="GO" id="GO:0005737">
    <property type="term" value="C:cytoplasm"/>
    <property type="evidence" value="ECO:0007669"/>
    <property type="project" value="TreeGrafter"/>
</dbReference>
<feature type="region of interest" description="Disordered" evidence="7">
    <location>
        <begin position="1629"/>
        <end position="1650"/>
    </location>
</feature>
<dbReference type="Gene3D" id="3.40.850.10">
    <property type="entry name" value="Kinesin motor domain"/>
    <property type="match status" value="1"/>
</dbReference>
<evidence type="ECO:0000256" key="4">
    <source>
        <dbReference type="ARBA" id="ARBA00023175"/>
    </source>
</evidence>
<keyword evidence="3 6" id="KW-0518">Myosin</keyword>
<dbReference type="InParanoid" id="A0A7M7JQ90"/>
<dbReference type="PROSITE" id="PS51456">
    <property type="entry name" value="MYOSIN_MOTOR"/>
    <property type="match status" value="1"/>
</dbReference>
<name>A0A7M7JQ90_VARDE</name>